<dbReference type="OrthoDB" id="3691954at2"/>
<dbReference type="InterPro" id="IPR001867">
    <property type="entry name" value="OmpR/PhoB-type_DNA-bd"/>
</dbReference>
<evidence type="ECO:0000256" key="3">
    <source>
        <dbReference type="ARBA" id="ARBA00023125"/>
    </source>
</evidence>
<dbReference type="GO" id="GO:0006355">
    <property type="term" value="P:regulation of DNA-templated transcription"/>
    <property type="evidence" value="ECO:0007669"/>
    <property type="project" value="InterPro"/>
</dbReference>
<dbReference type="InterPro" id="IPR039420">
    <property type="entry name" value="WalR-like"/>
</dbReference>
<keyword evidence="3 5" id="KW-0238">DNA-binding</keyword>
<keyword evidence="9" id="KW-1185">Reference proteome</keyword>
<feature type="domain" description="OmpR/PhoB-type" evidence="7">
    <location>
        <begin position="135"/>
        <end position="232"/>
    </location>
</feature>
<evidence type="ECO:0000256" key="6">
    <source>
        <dbReference type="SAM" id="MobiDB-lite"/>
    </source>
</evidence>
<gene>
    <name evidence="8" type="ORF">EDD34_4023</name>
</gene>
<dbReference type="GO" id="GO:0032993">
    <property type="term" value="C:protein-DNA complex"/>
    <property type="evidence" value="ECO:0007669"/>
    <property type="project" value="TreeGrafter"/>
</dbReference>
<dbReference type="EMBL" id="RKQZ01000001">
    <property type="protein sequence ID" value="RPF23338.1"/>
    <property type="molecule type" value="Genomic_DNA"/>
</dbReference>
<keyword evidence="1" id="KW-0597">Phosphoprotein</keyword>
<sequence>MTRIAPRPGSDAYIVCVGLPAETVAQVVHALGGRHAVLVVPDRDSAVNLLAPGRAPTDDPTPDTDPPGSTPPDGGRVLAFPRRGPHGSRPPLRPADSFAGPTPARGAAPTGQVPVVTGAVPAVSGAFPAVPPARSEPIVHGPLTLDLAAREVRVQGRDVHLSAQEFDLLATLASQPGRVWTFAELTAHVWGTRYLGDADAVTSAIKRLRRRLPRMRGLEVASVRGVGYRLRVPE</sequence>
<dbReference type="PANTHER" id="PTHR48111:SF4">
    <property type="entry name" value="DNA-BINDING DUAL TRANSCRIPTIONAL REGULATOR OMPR"/>
    <property type="match status" value="1"/>
</dbReference>
<evidence type="ECO:0000313" key="9">
    <source>
        <dbReference type="Proteomes" id="UP000280501"/>
    </source>
</evidence>
<dbReference type="InterPro" id="IPR036388">
    <property type="entry name" value="WH-like_DNA-bd_sf"/>
</dbReference>
<comment type="caution">
    <text evidence="8">The sequence shown here is derived from an EMBL/GenBank/DDBJ whole genome shotgun (WGS) entry which is preliminary data.</text>
</comment>
<dbReference type="GO" id="GO:0005829">
    <property type="term" value="C:cytosol"/>
    <property type="evidence" value="ECO:0007669"/>
    <property type="project" value="TreeGrafter"/>
</dbReference>
<feature type="DNA-binding region" description="OmpR/PhoB-type" evidence="5">
    <location>
        <begin position="135"/>
        <end position="232"/>
    </location>
</feature>
<proteinExistence type="predicted"/>
<accession>A0A3N4ZBS6</accession>
<dbReference type="Pfam" id="PF00486">
    <property type="entry name" value="Trans_reg_C"/>
    <property type="match status" value="1"/>
</dbReference>
<name>A0A3N4ZBS6_9MICO</name>
<dbReference type="CDD" id="cd00383">
    <property type="entry name" value="trans_reg_C"/>
    <property type="match status" value="1"/>
</dbReference>
<reference evidence="8 9" key="1">
    <citation type="submission" date="2018-11" db="EMBL/GenBank/DDBJ databases">
        <title>Sequencing the genomes of 1000 actinobacteria strains.</title>
        <authorList>
            <person name="Klenk H.-P."/>
        </authorList>
    </citation>
    <scope>NUCLEOTIDE SEQUENCE [LARGE SCALE GENOMIC DNA]</scope>
    <source>
        <strain evidence="8 9">DSM 15700</strain>
    </source>
</reference>
<feature type="compositionally biased region" description="Low complexity" evidence="6">
    <location>
        <begin position="99"/>
        <end position="110"/>
    </location>
</feature>
<evidence type="ECO:0000256" key="5">
    <source>
        <dbReference type="PROSITE-ProRule" id="PRU01091"/>
    </source>
</evidence>
<keyword evidence="4" id="KW-0804">Transcription</keyword>
<dbReference type="RefSeq" id="WP_123816129.1">
    <property type="nucleotide sequence ID" value="NZ_RKQZ01000001.1"/>
</dbReference>
<keyword evidence="2" id="KW-0805">Transcription regulation</keyword>
<dbReference type="GO" id="GO:0000976">
    <property type="term" value="F:transcription cis-regulatory region binding"/>
    <property type="evidence" value="ECO:0007669"/>
    <property type="project" value="TreeGrafter"/>
</dbReference>
<evidence type="ECO:0000256" key="4">
    <source>
        <dbReference type="ARBA" id="ARBA00023163"/>
    </source>
</evidence>
<evidence type="ECO:0000259" key="7">
    <source>
        <dbReference type="PROSITE" id="PS51755"/>
    </source>
</evidence>
<dbReference type="Proteomes" id="UP000280501">
    <property type="component" value="Unassembled WGS sequence"/>
</dbReference>
<feature type="region of interest" description="Disordered" evidence="6">
    <location>
        <begin position="50"/>
        <end position="110"/>
    </location>
</feature>
<dbReference type="Gene3D" id="1.10.10.10">
    <property type="entry name" value="Winged helix-like DNA-binding domain superfamily/Winged helix DNA-binding domain"/>
    <property type="match status" value="1"/>
</dbReference>
<protein>
    <submittedName>
        <fullName evidence="8">Transcriptional regulator</fullName>
    </submittedName>
</protein>
<dbReference type="PANTHER" id="PTHR48111">
    <property type="entry name" value="REGULATOR OF RPOS"/>
    <property type="match status" value="1"/>
</dbReference>
<dbReference type="SMART" id="SM00862">
    <property type="entry name" value="Trans_reg_C"/>
    <property type="match status" value="1"/>
</dbReference>
<evidence type="ECO:0000256" key="2">
    <source>
        <dbReference type="ARBA" id="ARBA00023015"/>
    </source>
</evidence>
<dbReference type="SUPFAM" id="SSF46894">
    <property type="entry name" value="C-terminal effector domain of the bipartite response regulators"/>
    <property type="match status" value="1"/>
</dbReference>
<evidence type="ECO:0000256" key="1">
    <source>
        <dbReference type="ARBA" id="ARBA00022553"/>
    </source>
</evidence>
<evidence type="ECO:0000313" key="8">
    <source>
        <dbReference type="EMBL" id="RPF23338.1"/>
    </source>
</evidence>
<dbReference type="GO" id="GO:0000156">
    <property type="term" value="F:phosphorelay response regulator activity"/>
    <property type="evidence" value="ECO:0007669"/>
    <property type="project" value="TreeGrafter"/>
</dbReference>
<dbReference type="InterPro" id="IPR016032">
    <property type="entry name" value="Sig_transdc_resp-reg_C-effctor"/>
</dbReference>
<dbReference type="PROSITE" id="PS51755">
    <property type="entry name" value="OMPR_PHOB"/>
    <property type="match status" value="1"/>
</dbReference>
<dbReference type="AlphaFoldDB" id="A0A3N4ZBS6"/>
<organism evidence="8 9">
    <name type="scientific">Myceligenerans xiligouense</name>
    <dbReference type="NCBI Taxonomy" id="253184"/>
    <lineage>
        <taxon>Bacteria</taxon>
        <taxon>Bacillati</taxon>
        <taxon>Actinomycetota</taxon>
        <taxon>Actinomycetes</taxon>
        <taxon>Micrococcales</taxon>
        <taxon>Promicromonosporaceae</taxon>
        <taxon>Myceligenerans</taxon>
    </lineage>
</organism>